<dbReference type="PANTHER" id="PTHR44520:SF2">
    <property type="entry name" value="RESPONSE REGULATOR RCP1"/>
    <property type="match status" value="1"/>
</dbReference>
<name>A0A318SA97_9DEIO</name>
<organism evidence="3 4">
    <name type="scientific">Deinococcus yavapaiensis KR-236</name>
    <dbReference type="NCBI Taxonomy" id="694435"/>
    <lineage>
        <taxon>Bacteria</taxon>
        <taxon>Thermotogati</taxon>
        <taxon>Deinococcota</taxon>
        <taxon>Deinococci</taxon>
        <taxon>Deinococcales</taxon>
        <taxon>Deinococcaceae</taxon>
        <taxon>Deinococcus</taxon>
    </lineage>
</organism>
<proteinExistence type="predicted"/>
<dbReference type="InterPro" id="IPR001789">
    <property type="entry name" value="Sig_transdc_resp-reg_receiver"/>
</dbReference>
<dbReference type="Proteomes" id="UP000248326">
    <property type="component" value="Unassembled WGS sequence"/>
</dbReference>
<dbReference type="GO" id="GO:0000160">
    <property type="term" value="P:phosphorelay signal transduction system"/>
    <property type="evidence" value="ECO:0007669"/>
    <property type="project" value="InterPro"/>
</dbReference>
<feature type="modified residue" description="4-aspartylphosphate" evidence="1">
    <location>
        <position position="61"/>
    </location>
</feature>
<dbReference type="EMBL" id="QJSX01000010">
    <property type="protein sequence ID" value="PYE53154.1"/>
    <property type="molecule type" value="Genomic_DNA"/>
</dbReference>
<comment type="caution">
    <text evidence="3">The sequence shown here is derived from an EMBL/GenBank/DDBJ whole genome shotgun (WGS) entry which is preliminary data.</text>
</comment>
<accession>A0A318SA97</accession>
<evidence type="ECO:0000256" key="1">
    <source>
        <dbReference type="PROSITE-ProRule" id="PRU00169"/>
    </source>
</evidence>
<dbReference type="PANTHER" id="PTHR44520">
    <property type="entry name" value="RESPONSE REGULATOR RCP1-RELATED"/>
    <property type="match status" value="1"/>
</dbReference>
<dbReference type="Pfam" id="PF00072">
    <property type="entry name" value="Response_reg"/>
    <property type="match status" value="1"/>
</dbReference>
<dbReference type="SUPFAM" id="SSF52172">
    <property type="entry name" value="CheY-like"/>
    <property type="match status" value="1"/>
</dbReference>
<dbReference type="InterPro" id="IPR052893">
    <property type="entry name" value="TCS_response_regulator"/>
</dbReference>
<dbReference type="OrthoDB" id="9785718at2"/>
<evidence type="ECO:0000259" key="2">
    <source>
        <dbReference type="PROSITE" id="PS50110"/>
    </source>
</evidence>
<feature type="domain" description="Response regulatory" evidence="2">
    <location>
        <begin position="7"/>
        <end position="128"/>
    </location>
</feature>
<dbReference type="AlphaFoldDB" id="A0A318SA97"/>
<evidence type="ECO:0000313" key="4">
    <source>
        <dbReference type="Proteomes" id="UP000248326"/>
    </source>
</evidence>
<dbReference type="RefSeq" id="WP_110887358.1">
    <property type="nucleotide sequence ID" value="NZ_QJSX01000010.1"/>
</dbReference>
<protein>
    <submittedName>
        <fullName evidence="3">Response regulator receiver domain-containing protein</fullName>
    </submittedName>
</protein>
<evidence type="ECO:0000313" key="3">
    <source>
        <dbReference type="EMBL" id="PYE53154.1"/>
    </source>
</evidence>
<keyword evidence="4" id="KW-1185">Reference proteome</keyword>
<dbReference type="Gene3D" id="3.40.50.2300">
    <property type="match status" value="1"/>
</dbReference>
<sequence>MESKPSVVLFIDDNDADSILLREAFASVVTPRASILLRVEDDGTAGLKVARQLHPDLILLDLTLPDVDGLDVLQALKSDEATRHIPVIVYSERGSEERIRRAYELHANAYVRKSVTFEELCWTIDTLSRFWLTTAKLPGEVKRAALC</sequence>
<gene>
    <name evidence="3" type="ORF">DES52_110138</name>
</gene>
<dbReference type="PROSITE" id="PS50110">
    <property type="entry name" value="RESPONSE_REGULATORY"/>
    <property type="match status" value="1"/>
</dbReference>
<dbReference type="CDD" id="cd17557">
    <property type="entry name" value="REC_Rcp-like"/>
    <property type="match status" value="1"/>
</dbReference>
<dbReference type="SMART" id="SM00448">
    <property type="entry name" value="REC"/>
    <property type="match status" value="1"/>
</dbReference>
<reference evidence="3 4" key="1">
    <citation type="submission" date="2018-06" db="EMBL/GenBank/DDBJ databases">
        <title>Genomic Encyclopedia of Type Strains, Phase IV (KMG-IV): sequencing the most valuable type-strain genomes for metagenomic binning, comparative biology and taxonomic classification.</title>
        <authorList>
            <person name="Goeker M."/>
        </authorList>
    </citation>
    <scope>NUCLEOTIDE SEQUENCE [LARGE SCALE GENOMIC DNA]</scope>
    <source>
        <strain evidence="3 4">DSM 18048</strain>
    </source>
</reference>
<dbReference type="InterPro" id="IPR011006">
    <property type="entry name" value="CheY-like_superfamily"/>
</dbReference>
<keyword evidence="1" id="KW-0597">Phosphoprotein</keyword>